<evidence type="ECO:0000256" key="12">
    <source>
        <dbReference type="PIRSR" id="PIRSR006816-2"/>
    </source>
</evidence>
<dbReference type="Pfam" id="PF00175">
    <property type="entry name" value="NAD_binding_1"/>
    <property type="match status" value="1"/>
</dbReference>
<keyword evidence="7 11" id="KW-0665">Pyrimidine biosynthesis</keyword>
<evidence type="ECO:0000259" key="13">
    <source>
        <dbReference type="PROSITE" id="PS51384"/>
    </source>
</evidence>
<evidence type="ECO:0000313" key="15">
    <source>
        <dbReference type="Proteomes" id="UP000284763"/>
    </source>
</evidence>
<feature type="binding site" evidence="11 12">
    <location>
        <position position="217"/>
    </location>
    <ligand>
        <name>[2Fe-2S] cluster</name>
        <dbReference type="ChEBI" id="CHEBI:190135"/>
    </ligand>
</feature>
<feature type="domain" description="FAD-binding FR-type" evidence="13">
    <location>
        <begin position="1"/>
        <end position="89"/>
    </location>
</feature>
<dbReference type="InterPro" id="IPR023455">
    <property type="entry name" value="Dihydroorotate_DHASE_ETsu"/>
</dbReference>
<dbReference type="GO" id="GO:0046872">
    <property type="term" value="F:metal ion binding"/>
    <property type="evidence" value="ECO:0007669"/>
    <property type="project" value="UniProtKB-KW"/>
</dbReference>
<dbReference type="GO" id="GO:0051537">
    <property type="term" value="F:2 iron, 2 sulfur cluster binding"/>
    <property type="evidence" value="ECO:0007669"/>
    <property type="project" value="UniProtKB-KW"/>
</dbReference>
<dbReference type="PIRSF" id="PIRSF006816">
    <property type="entry name" value="Cyc3_hyd_g"/>
    <property type="match status" value="1"/>
</dbReference>
<dbReference type="Gene3D" id="2.10.240.10">
    <property type="entry name" value="Dihydroorotate dehydrogenase, electron transfer subunit"/>
    <property type="match status" value="1"/>
</dbReference>
<dbReference type="InterPro" id="IPR001433">
    <property type="entry name" value="OxRdtase_FAD/NAD-bd"/>
</dbReference>
<keyword evidence="8 11" id="KW-0249">Electron transport</keyword>
<dbReference type="GO" id="GO:0050660">
    <property type="term" value="F:flavin adenine dinucleotide binding"/>
    <property type="evidence" value="ECO:0007669"/>
    <property type="project" value="InterPro"/>
</dbReference>
<comment type="function">
    <text evidence="11">Responsible for channeling the electrons from the oxidation of dihydroorotate from the FMN redox center in the PyrD type B subunit to the ultimate electron acceptor NAD(+).</text>
</comment>
<dbReference type="SUPFAM" id="SSF52343">
    <property type="entry name" value="Ferredoxin reductase-like, C-terminal NADP-linked domain"/>
    <property type="match status" value="1"/>
</dbReference>
<dbReference type="HAMAP" id="MF_01211">
    <property type="entry name" value="DHODB_Fe_S_bind"/>
    <property type="match status" value="1"/>
</dbReference>
<evidence type="ECO:0000313" key="14">
    <source>
        <dbReference type="EMBL" id="RQD84139.1"/>
    </source>
</evidence>
<comment type="cofactor">
    <cofactor evidence="11">
        <name>[2Fe-2S] cluster</name>
        <dbReference type="ChEBI" id="CHEBI:190135"/>
    </cofactor>
    <text evidence="11">Binds 1 [2Fe-2S] cluster per subunit.</text>
</comment>
<evidence type="ECO:0000256" key="6">
    <source>
        <dbReference type="ARBA" id="ARBA00022827"/>
    </source>
</evidence>
<dbReference type="InterPro" id="IPR039261">
    <property type="entry name" value="FNR_nucleotide-bd"/>
</dbReference>
<dbReference type="Gene3D" id="3.40.50.80">
    <property type="entry name" value="Nucleotide-binding domain of ferredoxin-NADP reductase (FNR) module"/>
    <property type="match status" value="1"/>
</dbReference>
<organism evidence="14 15">
    <name type="scientific">Methanosalsum natronophilum</name>
    <dbReference type="NCBI Taxonomy" id="768733"/>
    <lineage>
        <taxon>Archaea</taxon>
        <taxon>Methanobacteriati</taxon>
        <taxon>Methanobacteriota</taxon>
        <taxon>Stenosarchaea group</taxon>
        <taxon>Methanomicrobia</taxon>
        <taxon>Methanosarcinales</taxon>
        <taxon>Methanosarcinaceae</taxon>
        <taxon>Methanosalsum</taxon>
    </lineage>
</organism>
<dbReference type="EMBL" id="QZAB01000371">
    <property type="protein sequence ID" value="RQD84139.1"/>
    <property type="molecule type" value="Genomic_DNA"/>
</dbReference>
<comment type="subunit">
    <text evidence="11">Heterotetramer of 2 PyrK and 2 PyrD type B subunits.</text>
</comment>
<keyword evidence="5 11" id="KW-0479">Metal-binding</keyword>
<evidence type="ECO:0000256" key="10">
    <source>
        <dbReference type="ARBA" id="ARBA00023014"/>
    </source>
</evidence>
<evidence type="ECO:0000256" key="7">
    <source>
        <dbReference type="ARBA" id="ARBA00022975"/>
    </source>
</evidence>
<gene>
    <name evidence="11" type="primary">pyrK</name>
    <name evidence="14" type="ORF">D5R95_05890</name>
</gene>
<evidence type="ECO:0000256" key="4">
    <source>
        <dbReference type="ARBA" id="ARBA00022714"/>
    </source>
</evidence>
<dbReference type="GO" id="GO:0044205">
    <property type="term" value="P:'de novo' UMP biosynthetic process"/>
    <property type="evidence" value="ECO:0007669"/>
    <property type="project" value="UniProtKB-UniRule"/>
</dbReference>
<dbReference type="NCBIfam" id="NF000796">
    <property type="entry name" value="PRK00054.1-1"/>
    <property type="match status" value="1"/>
</dbReference>
<sequence>MRPINARIIDIVNETPTIRTFFFDTELKSENIGQFAMVWVRGIDEIPMALSYNNAITVQKVGEATSALFDLNIGDSIGLRGPYGTGFTLPENNKKNSEVLIIAGGVGAAPLAPLAEKMSGNQGTNIKVTTILGARTESELLFESRFNNSGMLHITTDDGSCARCGFVTDVLSELDLDQYDMIYICGPEIMMSCIFDILQSKQCLHKTEFSLHRYFKCAIGVCGACCIDEEGLRVCKDGPVFRGTRLQNSELGKYKRDSSGTIVPCY</sequence>
<dbReference type="InterPro" id="IPR037117">
    <property type="entry name" value="Dihydroorotate_DH_ele_sf"/>
</dbReference>
<dbReference type="Gene3D" id="2.40.30.10">
    <property type="entry name" value="Translation factors"/>
    <property type="match status" value="1"/>
</dbReference>
<keyword evidence="3 11" id="KW-0285">Flavoprotein</keyword>
<dbReference type="PANTHER" id="PTHR43513:SF3">
    <property type="entry name" value="DIHYDROOROTATE DEHYDROGENASE B (NAD(+)), ELECTRON TRANSFER SUBUNIT-RELATED"/>
    <property type="match status" value="1"/>
</dbReference>
<dbReference type="UniPathway" id="UPA00070">
    <property type="reaction ID" value="UER00945"/>
</dbReference>
<protein>
    <recommendedName>
        <fullName evidence="11">Probable dihydroorotate dehydrogenase B (NAD(+)), electron transfer subunit</fullName>
    </recommendedName>
    <alternativeName>
        <fullName evidence="11">Dihydroorotate oxidase B, electron transfer subunit</fullName>
    </alternativeName>
</protein>
<dbReference type="CDD" id="cd06220">
    <property type="entry name" value="DHOD_e_trans_like2"/>
    <property type="match status" value="1"/>
</dbReference>
<dbReference type="InterPro" id="IPR019480">
    <property type="entry name" value="Dihydroorotate_DH_Fe-S-bd"/>
</dbReference>
<dbReference type="InterPro" id="IPR017927">
    <property type="entry name" value="FAD-bd_FR_type"/>
</dbReference>
<evidence type="ECO:0000256" key="1">
    <source>
        <dbReference type="ARBA" id="ARBA00006422"/>
    </source>
</evidence>
<comment type="similarity">
    <text evidence="1 11">Belongs to the PyrK family.</text>
</comment>
<accession>A0A3R7XHI4</accession>
<feature type="binding site" evidence="11 12">
    <location>
        <position position="225"/>
    </location>
    <ligand>
        <name>[2Fe-2S] cluster</name>
        <dbReference type="ChEBI" id="CHEBI:190135"/>
    </ligand>
</feature>
<keyword evidence="10 11" id="KW-0411">Iron-sulfur</keyword>
<comment type="pathway">
    <text evidence="11">Pyrimidine metabolism; UMP biosynthesis via de novo pathway; orotate from (S)-dihydroorotate (NAD(+) route): step 1/1.</text>
</comment>
<dbReference type="PANTHER" id="PTHR43513">
    <property type="entry name" value="DIHYDROOROTATE DEHYDROGENASE B (NAD(+)), ELECTRON TRANSFER SUBUNIT"/>
    <property type="match status" value="1"/>
</dbReference>
<dbReference type="SUPFAM" id="SSF63380">
    <property type="entry name" value="Riboflavin synthase domain-like"/>
    <property type="match status" value="1"/>
</dbReference>
<name>A0A3R7XHI4_9EURY</name>
<keyword evidence="4 11" id="KW-0001">2Fe-2S</keyword>
<evidence type="ECO:0000256" key="5">
    <source>
        <dbReference type="ARBA" id="ARBA00022723"/>
    </source>
</evidence>
<dbReference type="InterPro" id="IPR050353">
    <property type="entry name" value="PyrK_electron_transfer"/>
</dbReference>
<feature type="binding site" evidence="11 12">
    <location>
        <position position="235"/>
    </location>
    <ligand>
        <name>[2Fe-2S] cluster</name>
        <dbReference type="ChEBI" id="CHEBI:190135"/>
    </ligand>
</feature>
<keyword evidence="2 11" id="KW-0813">Transport</keyword>
<evidence type="ECO:0000256" key="11">
    <source>
        <dbReference type="HAMAP-Rule" id="MF_01211"/>
    </source>
</evidence>
<feature type="binding site" evidence="11 12">
    <location>
        <position position="222"/>
    </location>
    <ligand>
        <name>[2Fe-2S] cluster</name>
        <dbReference type="ChEBI" id="CHEBI:190135"/>
    </ligand>
</feature>
<dbReference type="Pfam" id="PF10418">
    <property type="entry name" value="DHODB_Fe-S_bind"/>
    <property type="match status" value="1"/>
</dbReference>
<comment type="cofactor">
    <cofactor evidence="11">
        <name>FAD</name>
        <dbReference type="ChEBI" id="CHEBI:57692"/>
    </cofactor>
    <text evidence="11">Binds 1 FAD per subunit.</text>
</comment>
<reference evidence="14 15" key="1">
    <citation type="submission" date="2018-08" db="EMBL/GenBank/DDBJ databases">
        <title>The metabolism and importance of syntrophic acetate oxidation coupled to methane or sulfide production in haloalkaline environments.</title>
        <authorList>
            <person name="Timmers P.H.A."/>
            <person name="Vavourakis C.D."/>
            <person name="Sorokin D.Y."/>
            <person name="Sinninghe Damste J.S."/>
            <person name="Muyzer G."/>
            <person name="Stams A.J.M."/>
            <person name="Plugge C.M."/>
        </authorList>
    </citation>
    <scope>NUCLEOTIDE SEQUENCE [LARGE SCALE GENOMIC DNA]</scope>
    <source>
        <strain evidence="14">MSAO_Arc3</strain>
    </source>
</reference>
<dbReference type="InterPro" id="IPR017938">
    <property type="entry name" value="Riboflavin_synthase-like_b-brl"/>
</dbReference>
<dbReference type="Proteomes" id="UP000284763">
    <property type="component" value="Unassembled WGS sequence"/>
</dbReference>
<comment type="cofactor">
    <cofactor evidence="12">
        <name>[2Fe-2S] cluster</name>
        <dbReference type="ChEBI" id="CHEBI:190135"/>
    </cofactor>
    <text evidence="12">Binds 1 [2Fe-2S] cluster per subunit.</text>
</comment>
<evidence type="ECO:0000256" key="9">
    <source>
        <dbReference type="ARBA" id="ARBA00023004"/>
    </source>
</evidence>
<evidence type="ECO:0000256" key="8">
    <source>
        <dbReference type="ARBA" id="ARBA00022982"/>
    </source>
</evidence>
<dbReference type="PROSITE" id="PS51384">
    <property type="entry name" value="FAD_FR"/>
    <property type="match status" value="1"/>
</dbReference>
<dbReference type="AlphaFoldDB" id="A0A3R7XHI4"/>
<dbReference type="GO" id="GO:0009055">
    <property type="term" value="F:electron transfer activity"/>
    <property type="evidence" value="ECO:0007669"/>
    <property type="project" value="UniProtKB-UniRule"/>
</dbReference>
<keyword evidence="6 11" id="KW-0274">FAD</keyword>
<evidence type="ECO:0000256" key="3">
    <source>
        <dbReference type="ARBA" id="ARBA00022630"/>
    </source>
</evidence>
<keyword evidence="9 11" id="KW-0408">Iron</keyword>
<comment type="caution">
    <text evidence="14">The sequence shown here is derived from an EMBL/GenBank/DDBJ whole genome shotgun (WGS) entry which is preliminary data.</text>
</comment>
<dbReference type="InterPro" id="IPR012165">
    <property type="entry name" value="Cyt_c3_hydrogenase_gsu"/>
</dbReference>
<evidence type="ECO:0000256" key="2">
    <source>
        <dbReference type="ARBA" id="ARBA00022448"/>
    </source>
</evidence>
<dbReference type="GO" id="GO:0016491">
    <property type="term" value="F:oxidoreductase activity"/>
    <property type="evidence" value="ECO:0007669"/>
    <property type="project" value="InterPro"/>
</dbReference>
<proteinExistence type="inferred from homology"/>